<dbReference type="CDD" id="cd00383">
    <property type="entry name" value="trans_reg_C"/>
    <property type="match status" value="1"/>
</dbReference>
<sequence length="525" mass="57932">MRNQAQRWCRSLAHQVGSSVLDLDRGTLRRDGEIVPVRPKTFDLLAFLVRNPGRVLSKDELLQAVWPSTIVTEDSLTQCIRDVRKCIGDETQSLVRTVPRRGYMFQAADDGLSASLPPATAVVQIERAPEPMVAILPFRVNLDDATAKPLFDGAVEEIINALSYFKTIAVLARHSAFALAEHSDQDIWATAERLGADYVAEGSVESADGGYSTHVVLSETASGRRIWAQTFSFRTSEIFAFQRTVAQRIATALVANIESAAMRRTSPAPAANVEAYVHILRGMALLRSYGEGVNQQAREHLLKALERDPDSGLAHAYLALADMIIGGYGGAPRALLDQARDRALHATALNPDEARCHRILALILIYLAEFDAAARHFARALDLNPYDADTLAQTGFFEVIRGHGETGLMLLDQAIQLNPMHPAWYYYDRGEALLVLGRYPEAAASFSCLPRKSAWQWARLAACHALDGNIDKARACAREGRRLNPGLTEQAIMADLQMMRSEDRERIRSGLELAGWDEVQMPTTS</sequence>
<keyword evidence="6" id="KW-1185">Reference proteome</keyword>
<dbReference type="SMART" id="SM00028">
    <property type="entry name" value="TPR"/>
    <property type="match status" value="4"/>
</dbReference>
<evidence type="ECO:0000313" key="5">
    <source>
        <dbReference type="EMBL" id="PAQ04151.1"/>
    </source>
</evidence>
<dbReference type="InterPro" id="IPR019734">
    <property type="entry name" value="TPR_rpt"/>
</dbReference>
<feature type="repeat" description="TPR" evidence="2">
    <location>
        <begin position="354"/>
        <end position="387"/>
    </location>
</feature>
<dbReference type="GO" id="GO:0003677">
    <property type="term" value="F:DNA binding"/>
    <property type="evidence" value="ECO:0007669"/>
    <property type="project" value="UniProtKB-UniRule"/>
</dbReference>
<comment type="caution">
    <text evidence="5">The sequence shown here is derived from an EMBL/GenBank/DDBJ whole genome shotgun (WGS) entry which is preliminary data.</text>
</comment>
<dbReference type="GO" id="GO:0000160">
    <property type="term" value="P:phosphorelay signal transduction system"/>
    <property type="evidence" value="ECO:0007669"/>
    <property type="project" value="InterPro"/>
</dbReference>
<keyword evidence="1 3" id="KW-0238">DNA-binding</keyword>
<feature type="domain" description="OmpR/PhoB-type" evidence="4">
    <location>
        <begin position="11"/>
        <end position="107"/>
    </location>
</feature>
<evidence type="ECO:0000256" key="2">
    <source>
        <dbReference type="PROSITE-ProRule" id="PRU00339"/>
    </source>
</evidence>
<dbReference type="AlphaFoldDB" id="A0AB36RIL1"/>
<evidence type="ECO:0000313" key="6">
    <source>
        <dbReference type="Proteomes" id="UP000216215"/>
    </source>
</evidence>
<protein>
    <recommendedName>
        <fullName evidence="4">OmpR/PhoB-type domain-containing protein</fullName>
    </recommendedName>
</protein>
<dbReference type="InterPro" id="IPR011990">
    <property type="entry name" value="TPR-like_helical_dom_sf"/>
</dbReference>
<dbReference type="InterPro" id="IPR016032">
    <property type="entry name" value="Sig_transdc_resp-reg_C-effctor"/>
</dbReference>
<organism evidence="5 6">
    <name type="scientific">Mesorhizobium mediterraneum</name>
    <dbReference type="NCBI Taxonomy" id="43617"/>
    <lineage>
        <taxon>Bacteria</taxon>
        <taxon>Pseudomonadati</taxon>
        <taxon>Pseudomonadota</taxon>
        <taxon>Alphaproteobacteria</taxon>
        <taxon>Hyphomicrobiales</taxon>
        <taxon>Phyllobacteriaceae</taxon>
        <taxon>Mesorhizobium</taxon>
    </lineage>
</organism>
<dbReference type="SUPFAM" id="SSF46894">
    <property type="entry name" value="C-terminal effector domain of the bipartite response regulators"/>
    <property type="match status" value="1"/>
</dbReference>
<dbReference type="Gene3D" id="1.10.10.10">
    <property type="entry name" value="Winged helix-like DNA-binding domain superfamily/Winged helix DNA-binding domain"/>
    <property type="match status" value="1"/>
</dbReference>
<dbReference type="PROSITE" id="PS50005">
    <property type="entry name" value="TPR"/>
    <property type="match status" value="1"/>
</dbReference>
<evidence type="ECO:0000256" key="1">
    <source>
        <dbReference type="ARBA" id="ARBA00023125"/>
    </source>
</evidence>
<evidence type="ECO:0000256" key="3">
    <source>
        <dbReference type="PROSITE-ProRule" id="PRU01091"/>
    </source>
</evidence>
<feature type="DNA-binding region" description="OmpR/PhoB-type" evidence="3">
    <location>
        <begin position="11"/>
        <end position="107"/>
    </location>
</feature>
<dbReference type="InterPro" id="IPR036388">
    <property type="entry name" value="WH-like_DNA-bd_sf"/>
</dbReference>
<keyword evidence="2" id="KW-0802">TPR repeat</keyword>
<dbReference type="Gene3D" id="3.40.50.10070">
    <property type="entry name" value="TolB, N-terminal domain"/>
    <property type="match status" value="1"/>
</dbReference>
<evidence type="ECO:0000259" key="4">
    <source>
        <dbReference type="PROSITE" id="PS51755"/>
    </source>
</evidence>
<accession>A0AB36RIL1</accession>
<dbReference type="PROSITE" id="PS51755">
    <property type="entry name" value="OMPR_PHOB"/>
    <property type="match status" value="1"/>
</dbReference>
<dbReference type="Pfam" id="PF00486">
    <property type="entry name" value="Trans_reg_C"/>
    <property type="match status" value="1"/>
</dbReference>
<dbReference type="InterPro" id="IPR001867">
    <property type="entry name" value="OmpR/PhoB-type_DNA-bd"/>
</dbReference>
<proteinExistence type="predicted"/>
<dbReference type="SMART" id="SM00862">
    <property type="entry name" value="Trans_reg_C"/>
    <property type="match status" value="1"/>
</dbReference>
<name>A0AB36RIL1_9HYPH</name>
<gene>
    <name evidence="5" type="ORF">CIT25_01265</name>
</gene>
<dbReference type="Proteomes" id="UP000216215">
    <property type="component" value="Unassembled WGS sequence"/>
</dbReference>
<dbReference type="SUPFAM" id="SSF48452">
    <property type="entry name" value="TPR-like"/>
    <property type="match status" value="1"/>
</dbReference>
<dbReference type="EMBL" id="NPKI01000002">
    <property type="protein sequence ID" value="PAQ04151.1"/>
    <property type="molecule type" value="Genomic_DNA"/>
</dbReference>
<dbReference type="GO" id="GO:0006355">
    <property type="term" value="P:regulation of DNA-templated transcription"/>
    <property type="evidence" value="ECO:0007669"/>
    <property type="project" value="InterPro"/>
</dbReference>
<dbReference type="Gene3D" id="1.25.40.10">
    <property type="entry name" value="Tetratricopeptide repeat domain"/>
    <property type="match status" value="2"/>
</dbReference>
<reference evidence="6" key="1">
    <citation type="submission" date="2017-08" db="EMBL/GenBank/DDBJ databases">
        <title>Mesorhizobium wenxinae sp. nov., a novel rhizobial species isolated from root nodules of chickpea (Cicer arietinum L.).</title>
        <authorList>
            <person name="Zhang J."/>
        </authorList>
    </citation>
    <scope>NUCLEOTIDE SEQUENCE [LARGE SCALE GENOMIC DNA]</scope>
    <source>
        <strain evidence="6">USDA 3392</strain>
    </source>
</reference>